<name>A0A4C1T2V7_EUMVA</name>
<protein>
    <submittedName>
        <fullName evidence="2">Uncharacterized protein</fullName>
    </submittedName>
</protein>
<feature type="compositionally biased region" description="Basic and acidic residues" evidence="1">
    <location>
        <begin position="47"/>
        <end position="60"/>
    </location>
</feature>
<dbReference type="AlphaFoldDB" id="A0A4C1T2V7"/>
<organism evidence="2 3">
    <name type="scientific">Eumeta variegata</name>
    <name type="common">Bagworm moth</name>
    <name type="synonym">Eumeta japonica</name>
    <dbReference type="NCBI Taxonomy" id="151549"/>
    <lineage>
        <taxon>Eukaryota</taxon>
        <taxon>Metazoa</taxon>
        <taxon>Ecdysozoa</taxon>
        <taxon>Arthropoda</taxon>
        <taxon>Hexapoda</taxon>
        <taxon>Insecta</taxon>
        <taxon>Pterygota</taxon>
        <taxon>Neoptera</taxon>
        <taxon>Endopterygota</taxon>
        <taxon>Lepidoptera</taxon>
        <taxon>Glossata</taxon>
        <taxon>Ditrysia</taxon>
        <taxon>Tineoidea</taxon>
        <taxon>Psychidae</taxon>
        <taxon>Oiketicinae</taxon>
        <taxon>Eumeta</taxon>
    </lineage>
</organism>
<evidence type="ECO:0000256" key="1">
    <source>
        <dbReference type="SAM" id="MobiDB-lite"/>
    </source>
</evidence>
<feature type="region of interest" description="Disordered" evidence="1">
    <location>
        <begin position="18"/>
        <end position="104"/>
    </location>
</feature>
<evidence type="ECO:0000313" key="2">
    <source>
        <dbReference type="EMBL" id="GBP08474.1"/>
    </source>
</evidence>
<gene>
    <name evidence="2" type="ORF">EVAR_77165_1</name>
</gene>
<reference evidence="2 3" key="1">
    <citation type="journal article" date="2019" name="Commun. Biol.">
        <title>The bagworm genome reveals a unique fibroin gene that provides high tensile strength.</title>
        <authorList>
            <person name="Kono N."/>
            <person name="Nakamura H."/>
            <person name="Ohtoshi R."/>
            <person name="Tomita M."/>
            <person name="Numata K."/>
            <person name="Arakawa K."/>
        </authorList>
    </citation>
    <scope>NUCLEOTIDE SEQUENCE [LARGE SCALE GENOMIC DNA]</scope>
</reference>
<proteinExistence type="predicted"/>
<dbReference type="Proteomes" id="UP000299102">
    <property type="component" value="Unassembled WGS sequence"/>
</dbReference>
<accession>A0A4C1T2V7</accession>
<dbReference type="EMBL" id="BGZK01000031">
    <property type="protein sequence ID" value="GBP08474.1"/>
    <property type="molecule type" value="Genomic_DNA"/>
</dbReference>
<evidence type="ECO:0000313" key="3">
    <source>
        <dbReference type="Proteomes" id="UP000299102"/>
    </source>
</evidence>
<keyword evidence="3" id="KW-1185">Reference proteome</keyword>
<sequence length="181" mass="20159">MDEVQSISGSIFKYVTKANDGQSSSEVPDFLADESNDLNNMNLPKDLLSDRNIDNTESMKRTHYKGGPEINTENDDDNVPSGDERRIRRKKPMPGELASSTDDGLTLPAQINGHCSFESRSGVSGSARVRVRVVPHSVHRTVTVKLLPFVPLLHFGLLYRLHAEPAPGLCAYRERSHRFTI</sequence>
<comment type="caution">
    <text evidence="2">The sequence shown here is derived from an EMBL/GenBank/DDBJ whole genome shotgun (WGS) entry which is preliminary data.</text>
</comment>